<dbReference type="PROSITE" id="PS50011">
    <property type="entry name" value="PROTEIN_KINASE_DOM"/>
    <property type="match status" value="1"/>
</dbReference>
<organism evidence="7 8">
    <name type="scientific">Gigaspora rosea</name>
    <dbReference type="NCBI Taxonomy" id="44941"/>
    <lineage>
        <taxon>Eukaryota</taxon>
        <taxon>Fungi</taxon>
        <taxon>Fungi incertae sedis</taxon>
        <taxon>Mucoromycota</taxon>
        <taxon>Glomeromycotina</taxon>
        <taxon>Glomeromycetes</taxon>
        <taxon>Diversisporales</taxon>
        <taxon>Gigasporaceae</taxon>
        <taxon>Gigaspora</taxon>
    </lineage>
</organism>
<evidence type="ECO:0000256" key="3">
    <source>
        <dbReference type="ARBA" id="ARBA00022741"/>
    </source>
</evidence>
<evidence type="ECO:0000256" key="1">
    <source>
        <dbReference type="ARBA" id="ARBA00012513"/>
    </source>
</evidence>
<dbReference type="PANTHER" id="PTHR43671:SF13">
    <property type="entry name" value="SERINE_THREONINE-PROTEIN KINASE NEK2"/>
    <property type="match status" value="1"/>
</dbReference>
<keyword evidence="4 7" id="KW-0418">Kinase</keyword>
<dbReference type="PANTHER" id="PTHR43671">
    <property type="entry name" value="SERINE/THREONINE-PROTEIN KINASE NEK"/>
    <property type="match status" value="1"/>
</dbReference>
<keyword evidence="5" id="KW-0067">ATP-binding</keyword>
<evidence type="ECO:0000313" key="8">
    <source>
        <dbReference type="Proteomes" id="UP000266673"/>
    </source>
</evidence>
<comment type="caution">
    <text evidence="7">The sequence shown here is derived from an EMBL/GenBank/DDBJ whole genome shotgun (WGS) entry which is preliminary data.</text>
</comment>
<keyword evidence="3" id="KW-0547">Nucleotide-binding</keyword>
<dbReference type="EC" id="2.7.11.1" evidence="1"/>
<dbReference type="InterPro" id="IPR050660">
    <property type="entry name" value="NEK_Ser/Thr_kinase"/>
</dbReference>
<dbReference type="Gene3D" id="1.10.510.10">
    <property type="entry name" value="Transferase(Phosphotransferase) domain 1"/>
    <property type="match status" value="1"/>
</dbReference>
<dbReference type="GO" id="GO:0005524">
    <property type="term" value="F:ATP binding"/>
    <property type="evidence" value="ECO:0007669"/>
    <property type="project" value="UniProtKB-KW"/>
</dbReference>
<dbReference type="STRING" id="44941.A0A397VP65"/>
<evidence type="ECO:0000259" key="6">
    <source>
        <dbReference type="PROSITE" id="PS50011"/>
    </source>
</evidence>
<feature type="non-terminal residue" evidence="7">
    <location>
        <position position="1"/>
    </location>
</feature>
<gene>
    <name evidence="7" type="ORF">C2G38_2079411</name>
</gene>
<dbReference type="Proteomes" id="UP000266673">
    <property type="component" value="Unassembled WGS sequence"/>
</dbReference>
<name>A0A397VP65_9GLOM</name>
<proteinExistence type="predicted"/>
<evidence type="ECO:0000313" key="7">
    <source>
        <dbReference type="EMBL" id="RIB20986.1"/>
    </source>
</evidence>
<dbReference type="EMBL" id="QKWP01000386">
    <property type="protein sequence ID" value="RIB20986.1"/>
    <property type="molecule type" value="Genomic_DNA"/>
</dbReference>
<dbReference type="SUPFAM" id="SSF56112">
    <property type="entry name" value="Protein kinase-like (PK-like)"/>
    <property type="match status" value="1"/>
</dbReference>
<dbReference type="AlphaFoldDB" id="A0A397VP65"/>
<sequence length="187" mass="21146">VPYVAPEILLGQEYTQEADIYGLGVIMAEISTGKFPFYGYEFGVKLATKICKGLRPDFANGTPDCYVELAKKCMDPNPQDRPSAKDITSKIKQWKKIIESENLTDKEELDIKKKFIDADNEIKEMILKELSLMLQTKYYSALIDVQEIIKSVKVSTPSISQQLASSTLEHPSNITDLLIQDSEFQKE</sequence>
<dbReference type="InterPro" id="IPR011009">
    <property type="entry name" value="Kinase-like_dom_sf"/>
</dbReference>
<reference evidence="7 8" key="1">
    <citation type="submission" date="2018-06" db="EMBL/GenBank/DDBJ databases">
        <title>Comparative genomics reveals the genomic features of Rhizophagus irregularis, R. cerebriforme, R. diaphanum and Gigaspora rosea, and their symbiotic lifestyle signature.</title>
        <authorList>
            <person name="Morin E."/>
            <person name="San Clemente H."/>
            <person name="Chen E.C.H."/>
            <person name="De La Providencia I."/>
            <person name="Hainaut M."/>
            <person name="Kuo A."/>
            <person name="Kohler A."/>
            <person name="Murat C."/>
            <person name="Tang N."/>
            <person name="Roy S."/>
            <person name="Loubradou J."/>
            <person name="Henrissat B."/>
            <person name="Grigoriev I.V."/>
            <person name="Corradi N."/>
            <person name="Roux C."/>
            <person name="Martin F.M."/>
        </authorList>
    </citation>
    <scope>NUCLEOTIDE SEQUENCE [LARGE SCALE GENOMIC DNA]</scope>
    <source>
        <strain evidence="7 8">DAOM 194757</strain>
    </source>
</reference>
<dbReference type="GO" id="GO:0004674">
    <property type="term" value="F:protein serine/threonine kinase activity"/>
    <property type="evidence" value="ECO:0007669"/>
    <property type="project" value="UniProtKB-EC"/>
</dbReference>
<keyword evidence="2" id="KW-0808">Transferase</keyword>
<feature type="domain" description="Protein kinase" evidence="6">
    <location>
        <begin position="1"/>
        <end position="95"/>
    </location>
</feature>
<accession>A0A397VP65</accession>
<evidence type="ECO:0000256" key="4">
    <source>
        <dbReference type="ARBA" id="ARBA00022777"/>
    </source>
</evidence>
<keyword evidence="8" id="KW-1185">Reference proteome</keyword>
<protein>
    <recommendedName>
        <fullName evidence="1">non-specific serine/threonine protein kinase</fullName>
        <ecNumber evidence="1">2.7.11.1</ecNumber>
    </recommendedName>
</protein>
<evidence type="ECO:0000256" key="5">
    <source>
        <dbReference type="ARBA" id="ARBA00022840"/>
    </source>
</evidence>
<dbReference type="OrthoDB" id="2425247at2759"/>
<evidence type="ECO:0000256" key="2">
    <source>
        <dbReference type="ARBA" id="ARBA00022679"/>
    </source>
</evidence>
<dbReference type="Pfam" id="PF00069">
    <property type="entry name" value="Pkinase"/>
    <property type="match status" value="1"/>
</dbReference>
<dbReference type="InterPro" id="IPR000719">
    <property type="entry name" value="Prot_kinase_dom"/>
</dbReference>